<dbReference type="RefSeq" id="WP_021690047.1">
    <property type="nucleotide sequence ID" value="NZ_BASZ01000005.1"/>
</dbReference>
<dbReference type="SUPFAM" id="SSF48498">
    <property type="entry name" value="Tetracyclin repressor-like, C-terminal domain"/>
    <property type="match status" value="1"/>
</dbReference>
<comment type="caution">
    <text evidence="5">The sequence shown here is derived from an EMBL/GenBank/DDBJ whole genome shotgun (WGS) entry which is preliminary data.</text>
</comment>
<evidence type="ECO:0000313" key="5">
    <source>
        <dbReference type="EMBL" id="GAD49140.1"/>
    </source>
</evidence>
<evidence type="ECO:0000313" key="6">
    <source>
        <dbReference type="Proteomes" id="UP000016568"/>
    </source>
</evidence>
<dbReference type="PRINTS" id="PR00455">
    <property type="entry name" value="HTHTETR"/>
</dbReference>
<feature type="region of interest" description="Disordered" evidence="3">
    <location>
        <begin position="1"/>
        <end position="21"/>
    </location>
</feature>
<dbReference type="SUPFAM" id="SSF46689">
    <property type="entry name" value="Homeodomain-like"/>
    <property type="match status" value="1"/>
</dbReference>
<dbReference type="PANTHER" id="PTHR30055:SF235">
    <property type="entry name" value="TRANSCRIPTIONAL REGULATORY PROTEIN"/>
    <property type="match status" value="1"/>
</dbReference>
<gene>
    <name evidence="5" type="ORF">NT2_05_00610</name>
</gene>
<dbReference type="Pfam" id="PF17939">
    <property type="entry name" value="TetR_C_30"/>
    <property type="match status" value="1"/>
</dbReference>
<reference evidence="5 6" key="1">
    <citation type="submission" date="2013-09" db="EMBL/GenBank/DDBJ databases">
        <title>Whole genome shotgun sequence of Novosphingobium tardaugens NBRC 16725.</title>
        <authorList>
            <person name="Isaki S."/>
            <person name="Hosoyama A."/>
            <person name="Tsuchikane K."/>
            <person name="Katsumata H."/>
            <person name="Ando Y."/>
            <person name="Yamazaki S."/>
            <person name="Fujita N."/>
        </authorList>
    </citation>
    <scope>NUCLEOTIDE SEQUENCE [LARGE SCALE GENOMIC DNA]</scope>
    <source>
        <strain evidence="5 6">NBRC 16725</strain>
    </source>
</reference>
<dbReference type="EMBL" id="BASZ01000005">
    <property type="protein sequence ID" value="GAD49140.1"/>
    <property type="molecule type" value="Genomic_DNA"/>
</dbReference>
<keyword evidence="1 2" id="KW-0238">DNA-binding</keyword>
<dbReference type="Proteomes" id="UP000016568">
    <property type="component" value="Unassembled WGS sequence"/>
</dbReference>
<feature type="compositionally biased region" description="Basic and acidic residues" evidence="3">
    <location>
        <begin position="1"/>
        <end position="12"/>
    </location>
</feature>
<dbReference type="InterPro" id="IPR001647">
    <property type="entry name" value="HTH_TetR"/>
</dbReference>
<dbReference type="AlphaFoldDB" id="U2YKP1"/>
<proteinExistence type="predicted"/>
<dbReference type="InterPro" id="IPR050109">
    <property type="entry name" value="HTH-type_TetR-like_transc_reg"/>
</dbReference>
<dbReference type="InterPro" id="IPR036271">
    <property type="entry name" value="Tet_transcr_reg_TetR-rel_C_sf"/>
</dbReference>
<dbReference type="GO" id="GO:0000976">
    <property type="term" value="F:transcription cis-regulatory region binding"/>
    <property type="evidence" value="ECO:0007669"/>
    <property type="project" value="TreeGrafter"/>
</dbReference>
<evidence type="ECO:0000256" key="3">
    <source>
        <dbReference type="SAM" id="MobiDB-lite"/>
    </source>
</evidence>
<organism evidence="5 6">
    <name type="scientific">Caenibius tardaugens NBRC 16725</name>
    <dbReference type="NCBI Taxonomy" id="1219035"/>
    <lineage>
        <taxon>Bacteria</taxon>
        <taxon>Pseudomonadati</taxon>
        <taxon>Pseudomonadota</taxon>
        <taxon>Alphaproteobacteria</taxon>
        <taxon>Sphingomonadales</taxon>
        <taxon>Erythrobacteraceae</taxon>
        <taxon>Caenibius</taxon>
    </lineage>
</organism>
<dbReference type="InterPro" id="IPR009057">
    <property type="entry name" value="Homeodomain-like_sf"/>
</dbReference>
<evidence type="ECO:0000256" key="2">
    <source>
        <dbReference type="PROSITE-ProRule" id="PRU00335"/>
    </source>
</evidence>
<dbReference type="OrthoDB" id="8478851at2"/>
<dbReference type="PANTHER" id="PTHR30055">
    <property type="entry name" value="HTH-TYPE TRANSCRIPTIONAL REGULATOR RUTR"/>
    <property type="match status" value="1"/>
</dbReference>
<dbReference type="PROSITE" id="PS50977">
    <property type="entry name" value="HTH_TETR_2"/>
    <property type="match status" value="1"/>
</dbReference>
<accession>U2YKP1</accession>
<dbReference type="InterPro" id="IPR041586">
    <property type="entry name" value="PsrA_TetR_C"/>
</dbReference>
<evidence type="ECO:0000256" key="1">
    <source>
        <dbReference type="ARBA" id="ARBA00023125"/>
    </source>
</evidence>
<name>U2YKP1_9SPHN</name>
<feature type="DNA-binding region" description="H-T-H motif" evidence="2">
    <location>
        <begin position="48"/>
        <end position="67"/>
    </location>
</feature>
<protein>
    <submittedName>
        <fullName evidence="5">Putative TetR family transcriptional regulator</fullName>
    </submittedName>
</protein>
<feature type="domain" description="HTH tetR-type" evidence="4">
    <location>
        <begin position="25"/>
        <end position="85"/>
    </location>
</feature>
<evidence type="ECO:0000259" key="4">
    <source>
        <dbReference type="PROSITE" id="PS50977"/>
    </source>
</evidence>
<dbReference type="Pfam" id="PF00440">
    <property type="entry name" value="TetR_N"/>
    <property type="match status" value="1"/>
</dbReference>
<dbReference type="eggNOG" id="COG1309">
    <property type="taxonomic scope" value="Bacteria"/>
</dbReference>
<dbReference type="Gene3D" id="1.10.357.10">
    <property type="entry name" value="Tetracycline Repressor, domain 2"/>
    <property type="match status" value="1"/>
</dbReference>
<keyword evidence="6" id="KW-1185">Reference proteome</keyword>
<dbReference type="KEGG" id="ntd:EGO55_11515"/>
<dbReference type="GO" id="GO:0003700">
    <property type="term" value="F:DNA-binding transcription factor activity"/>
    <property type="evidence" value="ECO:0007669"/>
    <property type="project" value="TreeGrafter"/>
</dbReference>
<sequence length="227" mass="25180">MTANNAEKRAKAAETTPAATAPVEGNAKTRIFLAAESLVAEQGFEAVSSRDITARAGVNLGAINYHYRSKHELLLEIFRTRAGELNSERQAMLRDALADAPPNAPPNANAILRALIEPPTLWSSDERRTALTYLNRARREGPAEVREIIRTDVRHLRRFAEALENALPHLDRDDILWRLHFTLGVLHHNSAADYERLALLSDGRCGPDDREALLNRLTAYITAGFGV</sequence>